<feature type="compositionally biased region" description="Low complexity" evidence="1">
    <location>
        <begin position="969"/>
        <end position="982"/>
    </location>
</feature>
<dbReference type="PANTHER" id="PTHR12412">
    <property type="entry name" value="CAP BINDING PROTEIN"/>
    <property type="match status" value="1"/>
</dbReference>
<evidence type="ECO:0008006" key="6">
    <source>
        <dbReference type="Google" id="ProtNLM"/>
    </source>
</evidence>
<feature type="compositionally biased region" description="Polar residues" evidence="1">
    <location>
        <begin position="207"/>
        <end position="217"/>
    </location>
</feature>
<accession>A0A316UZI6</accession>
<feature type="region of interest" description="Disordered" evidence="1">
    <location>
        <begin position="195"/>
        <end position="217"/>
    </location>
</feature>
<feature type="region of interest" description="Disordered" evidence="1">
    <location>
        <begin position="1"/>
        <end position="100"/>
    </location>
</feature>
<dbReference type="Pfam" id="PF09088">
    <property type="entry name" value="MIF4G_like"/>
    <property type="match status" value="1"/>
</dbReference>
<feature type="domain" description="MIF4G-like type 1" evidence="2">
    <location>
        <begin position="499"/>
        <end position="701"/>
    </location>
</feature>
<dbReference type="Proteomes" id="UP000245884">
    <property type="component" value="Unassembled WGS sequence"/>
</dbReference>
<feature type="compositionally biased region" description="Gly residues" evidence="1">
    <location>
        <begin position="52"/>
        <end position="80"/>
    </location>
</feature>
<feature type="region of interest" description="Disordered" evidence="1">
    <location>
        <begin position="761"/>
        <end position="786"/>
    </location>
</feature>
<evidence type="ECO:0000313" key="5">
    <source>
        <dbReference type="Proteomes" id="UP000245884"/>
    </source>
</evidence>
<dbReference type="GO" id="GO:0006406">
    <property type="term" value="P:mRNA export from nucleus"/>
    <property type="evidence" value="ECO:0007669"/>
    <property type="project" value="InterPro"/>
</dbReference>
<feature type="compositionally biased region" description="Low complexity" evidence="1">
    <location>
        <begin position="35"/>
        <end position="51"/>
    </location>
</feature>
<protein>
    <recommendedName>
        <fullName evidence="6">MIF4G domain-containing protein</fullName>
    </recommendedName>
</protein>
<evidence type="ECO:0000313" key="4">
    <source>
        <dbReference type="EMBL" id="PWN30717.1"/>
    </source>
</evidence>
<keyword evidence="5" id="KW-1185">Reference proteome</keyword>
<reference evidence="4 5" key="1">
    <citation type="journal article" date="2018" name="Mol. Biol. Evol.">
        <title>Broad Genomic Sampling Reveals a Smut Pathogenic Ancestry of the Fungal Clade Ustilaginomycotina.</title>
        <authorList>
            <person name="Kijpornyongpan T."/>
            <person name="Mondo S.J."/>
            <person name="Barry K."/>
            <person name="Sandor L."/>
            <person name="Lee J."/>
            <person name="Lipzen A."/>
            <person name="Pangilinan J."/>
            <person name="LaButti K."/>
            <person name="Hainaut M."/>
            <person name="Henrissat B."/>
            <person name="Grigoriev I.V."/>
            <person name="Spatafora J.W."/>
            <person name="Aime M.C."/>
        </authorList>
    </citation>
    <scope>NUCLEOTIDE SEQUENCE [LARGE SCALE GENOMIC DNA]</scope>
    <source>
        <strain evidence="4 5">MCA 5214</strain>
    </source>
</reference>
<gene>
    <name evidence="4" type="ORF">BDZ90DRAFT_229719</name>
</gene>
<dbReference type="PANTHER" id="PTHR12412:SF2">
    <property type="entry name" value="NUCLEAR CAP-BINDING PROTEIN SUBUNIT 1"/>
    <property type="match status" value="1"/>
</dbReference>
<organism evidence="4 5">
    <name type="scientific">Jaminaea rosea</name>
    <dbReference type="NCBI Taxonomy" id="1569628"/>
    <lineage>
        <taxon>Eukaryota</taxon>
        <taxon>Fungi</taxon>
        <taxon>Dikarya</taxon>
        <taxon>Basidiomycota</taxon>
        <taxon>Ustilaginomycotina</taxon>
        <taxon>Exobasidiomycetes</taxon>
        <taxon>Microstromatales</taxon>
        <taxon>Microstromatales incertae sedis</taxon>
        <taxon>Jaminaea</taxon>
    </lineage>
</organism>
<dbReference type="GeneID" id="37027011"/>
<feature type="compositionally biased region" description="Low complexity" evidence="1">
    <location>
        <begin position="1023"/>
        <end position="1036"/>
    </location>
</feature>
<evidence type="ECO:0000256" key="1">
    <source>
        <dbReference type="SAM" id="MobiDB-lite"/>
    </source>
</evidence>
<feature type="region of interest" description="Disordered" evidence="1">
    <location>
        <begin position="954"/>
        <end position="1036"/>
    </location>
</feature>
<dbReference type="InterPro" id="IPR016024">
    <property type="entry name" value="ARM-type_fold"/>
</dbReference>
<dbReference type="GO" id="GO:0003729">
    <property type="term" value="F:mRNA binding"/>
    <property type="evidence" value="ECO:0007669"/>
    <property type="project" value="TreeGrafter"/>
</dbReference>
<dbReference type="Pfam" id="PF09090">
    <property type="entry name" value="MIF4G_like_2"/>
    <property type="match status" value="2"/>
</dbReference>
<dbReference type="InterPro" id="IPR015172">
    <property type="entry name" value="MIF4G-like_typ-1"/>
</dbReference>
<dbReference type="Gene3D" id="1.25.40.180">
    <property type="match status" value="3"/>
</dbReference>
<feature type="compositionally biased region" description="Basic and acidic residues" evidence="1">
    <location>
        <begin position="88"/>
        <end position="100"/>
    </location>
</feature>
<dbReference type="STRING" id="1569628.A0A316UZI6"/>
<feature type="domain" description="MIF4G-like type 2" evidence="3">
    <location>
        <begin position="901"/>
        <end position="1106"/>
    </location>
</feature>
<evidence type="ECO:0000259" key="2">
    <source>
        <dbReference type="Pfam" id="PF09088"/>
    </source>
</evidence>
<dbReference type="GO" id="GO:0005634">
    <property type="term" value="C:nucleus"/>
    <property type="evidence" value="ECO:0007669"/>
    <property type="project" value="TreeGrafter"/>
</dbReference>
<sequence length="1147" mass="125193">MDPNDPHGMYSGGGSWGNPQQQQGYPAFLPPNPMQGHQQQHQQQQGYPSQSYGGGGGGRGRRYGGGGPRRNAGGGGGYGGSPYTAGMNDHDRQRAEEERARRVREKLYKIAESAKPANEAEGAPAAIQDDDFYPQSDLFTLKKWIEEEAKRGPQHEAVVLQAFRVMVTEQPHKTPLIAALLGFLILSPDVQSRGMDDTAAMDGENGNGASSSTSSEQETLGIKIGRDLVKAFRSHLHSRLWRNVRLSLHFFAALVPLGIVPPSSMRQLLSAFAMVLNEPGVTIDRGDRAAMCIIEVLCRSAADLARGDGDVARSDEAISDLDGLVQAVEGYNATRKAEHDLRSPWRSPIDPDNEGDSGDLLHEEGFEQAVEALQLLRSRDWRPPTFLPRATDLLPPAINNIVDSVVRNTSTLPQAQYLISMPEILVPPEEEDEFETSFPLGGQGQAKPTGLNKRKFGGGSKHKSISLQKADEEVRRAGAGPDRVGLYPRWFVESCPLAGTPSSVVLRGLTLDIIDLYEVNRKECARILFGLAKWLRKGTFAGKAVHPNAGLFGDAEDADEWTNRDDRDPEGAWTLDDLLVECILGSSLLLPSSPHVGLYYHALLREITTLSPQTLAPAIGRTVRRVYGAARRGRVSSEVLERFSDWFSAHLSNFNFSWNWKEWIPDMGLAWSHPCRSLARRIVDLEVRLAYYDRIKGTLPEEVQESVLRPEETAPCFTYGEEGHPYNKRAAALTASLRARATAPVVLAELESFKRDLVAPENPLDDEMQDGNGANGGEHTAIPPSGRVSNAAQADVVVRDVMTQVVLNVGSRSFSHFLNIVERYHGLLRHLSTTPATRAAILGATARHWARSPQWCLIVVDKLVQYRIVEPADVVGFVFNGDSLGEAALPTTVLQGSGDTVAWSFSRPYNSDDTGAASHYTRDWSSFDWYEILRLTVEKVNGRVGQVRRRLARLQRDEAEEEERKEAEAAAAAAAATAAAEAGSSGDSEPPAKKPAFSFPTSANLPPKPAAADPSAPTPAAAPKPVVAAQPGQTQPQQTVAEARTALESILSEQRKVLASALRGLARLYLSTSAAAAAQEEDEETKWRAWWSGEALRCFLSSFASEVGDVEVTLRAALDEEVKGFEGGEKVEDVKRLFEEAVRLGSE</sequence>
<feature type="domain" description="MIF4G-like type 2" evidence="3">
    <location>
        <begin position="717"/>
        <end position="881"/>
    </location>
</feature>
<feature type="compositionally biased region" description="Basic and acidic residues" evidence="1">
    <location>
        <begin position="954"/>
        <end position="968"/>
    </location>
</feature>
<dbReference type="InterPro" id="IPR027159">
    <property type="entry name" value="CBP80"/>
</dbReference>
<dbReference type="EMBL" id="KZ819662">
    <property type="protein sequence ID" value="PWN30717.1"/>
    <property type="molecule type" value="Genomic_DNA"/>
</dbReference>
<dbReference type="GO" id="GO:0000184">
    <property type="term" value="P:nuclear-transcribed mRNA catabolic process, nonsense-mediated decay"/>
    <property type="evidence" value="ECO:0007669"/>
    <property type="project" value="TreeGrafter"/>
</dbReference>
<proteinExistence type="predicted"/>
<dbReference type="OrthoDB" id="10252707at2759"/>
<feature type="region of interest" description="Disordered" evidence="1">
    <location>
        <begin position="434"/>
        <end position="462"/>
    </location>
</feature>
<dbReference type="GO" id="GO:0005846">
    <property type="term" value="C:nuclear cap binding complex"/>
    <property type="evidence" value="ECO:0007669"/>
    <property type="project" value="InterPro"/>
</dbReference>
<dbReference type="SUPFAM" id="SSF48371">
    <property type="entry name" value="ARM repeat"/>
    <property type="match status" value="3"/>
</dbReference>
<dbReference type="AlphaFoldDB" id="A0A316UZI6"/>
<name>A0A316UZI6_9BASI</name>
<evidence type="ECO:0000259" key="3">
    <source>
        <dbReference type="Pfam" id="PF09090"/>
    </source>
</evidence>
<dbReference type="RefSeq" id="XP_025365329.1">
    <property type="nucleotide sequence ID" value="XM_025505188.1"/>
</dbReference>
<dbReference type="GO" id="GO:0000339">
    <property type="term" value="F:RNA cap binding"/>
    <property type="evidence" value="ECO:0007669"/>
    <property type="project" value="InterPro"/>
</dbReference>
<dbReference type="InterPro" id="IPR015174">
    <property type="entry name" value="MIF4G-like_typ-2"/>
</dbReference>
<feature type="compositionally biased region" description="Basic residues" evidence="1">
    <location>
        <begin position="452"/>
        <end position="462"/>
    </location>
</feature>